<keyword evidence="2" id="KW-0732">Signal</keyword>
<feature type="compositionally biased region" description="Basic residues" evidence="1">
    <location>
        <begin position="221"/>
        <end position="230"/>
    </location>
</feature>
<gene>
    <name evidence="3" type="ORF">PCAL00307_LOCUS7497</name>
</gene>
<reference evidence="3" key="1">
    <citation type="submission" date="2021-01" db="EMBL/GenBank/DDBJ databases">
        <authorList>
            <person name="Corre E."/>
            <person name="Pelletier E."/>
            <person name="Niang G."/>
            <person name="Scheremetjew M."/>
            <person name="Finn R."/>
            <person name="Kale V."/>
            <person name="Holt S."/>
            <person name="Cochrane G."/>
            <person name="Meng A."/>
            <person name="Brown T."/>
            <person name="Cohen L."/>
        </authorList>
    </citation>
    <scope>NUCLEOTIDE SEQUENCE</scope>
    <source>
        <strain evidence="3">CCMP1756</strain>
    </source>
</reference>
<sequence length="230" mass="25258">MGCPRFAALLLLLPHAGTPLSLKNTLQERQVRGLLSSVPERARILEIDAIDGHKNLYYLPAGCSVTQWLDEAPTATEEFKTNQTAKTKELDVRTVLPRAPDRPPRLPKDEFDVAFGVRCLQRALARGGSRAAKRLVDEVLASCAPHTGKFCFIEGTEMEATLAELLDEHPLVRDCDVIVDKGSICGWARRNRRNPREKALSKRIAEKGGLGGGLAAAAASAKKRKKTKKR</sequence>
<feature type="chain" id="PRO_5031409841" evidence="2">
    <location>
        <begin position="20"/>
        <end position="230"/>
    </location>
</feature>
<organism evidence="3">
    <name type="scientific">Pelagomonas calceolata</name>
    <dbReference type="NCBI Taxonomy" id="35677"/>
    <lineage>
        <taxon>Eukaryota</taxon>
        <taxon>Sar</taxon>
        <taxon>Stramenopiles</taxon>
        <taxon>Ochrophyta</taxon>
        <taxon>Pelagophyceae</taxon>
        <taxon>Pelagomonadales</taxon>
        <taxon>Pelagomonadaceae</taxon>
        <taxon>Pelagomonas</taxon>
    </lineage>
</organism>
<protein>
    <submittedName>
        <fullName evidence="3">Uncharacterized protein</fullName>
    </submittedName>
</protein>
<evidence type="ECO:0000256" key="1">
    <source>
        <dbReference type="SAM" id="MobiDB-lite"/>
    </source>
</evidence>
<accession>A0A7S4E5U6</accession>
<dbReference type="AlphaFoldDB" id="A0A7S4E5U6"/>
<proteinExistence type="predicted"/>
<dbReference type="EMBL" id="HBIW01008825">
    <property type="protein sequence ID" value="CAE0692061.1"/>
    <property type="molecule type" value="Transcribed_RNA"/>
</dbReference>
<evidence type="ECO:0000313" key="3">
    <source>
        <dbReference type="EMBL" id="CAE0692061.1"/>
    </source>
</evidence>
<feature type="signal peptide" evidence="2">
    <location>
        <begin position="1"/>
        <end position="19"/>
    </location>
</feature>
<evidence type="ECO:0000256" key="2">
    <source>
        <dbReference type="SAM" id="SignalP"/>
    </source>
</evidence>
<feature type="region of interest" description="Disordered" evidence="1">
    <location>
        <begin position="210"/>
        <end position="230"/>
    </location>
</feature>
<name>A0A7S4E5U6_9STRA</name>